<dbReference type="PaxDb" id="4097-A0A1S4BMX7"/>
<sequence>MENANPLISTEKCAACTHLRKKCDANCQLAPYFPSNRTEDFQNVYQLFGVSNIINMLNSVDDEQKGKMAESLILEAKIRKENPVYGCLAIERKMMLAIEEAEKELEIVQKTNAFYKEMAKSPTAWLNLRTIKWNLGSSEFAVKMMKIMVDVDYNGSSKVNFGDVK</sequence>
<evidence type="ECO:0000313" key="3">
    <source>
        <dbReference type="RefSeq" id="XP_016490202.2"/>
    </source>
</evidence>
<reference evidence="3" key="2">
    <citation type="submission" date="2025-08" db="UniProtKB">
        <authorList>
            <consortium name="RefSeq"/>
        </authorList>
    </citation>
    <scope>IDENTIFICATION</scope>
    <source>
        <tissue evidence="3">Leaf</tissue>
    </source>
</reference>
<dbReference type="SMR" id="A0A1S4BMX7"/>
<dbReference type="Proteomes" id="UP000790787">
    <property type="component" value="Chromosome 20"/>
</dbReference>
<dbReference type="OMA" id="WQIELRK"/>
<reference evidence="2" key="1">
    <citation type="journal article" date="2014" name="Nat. Commun.">
        <title>The tobacco genome sequence and its comparison with those of tomato and potato.</title>
        <authorList>
            <person name="Sierro N."/>
            <person name="Battey J.N."/>
            <person name="Ouadi S."/>
            <person name="Bakaher N."/>
            <person name="Bovet L."/>
            <person name="Willig A."/>
            <person name="Goepfert S."/>
            <person name="Peitsch M.C."/>
            <person name="Ivanov N.V."/>
        </authorList>
    </citation>
    <scope>NUCLEOTIDE SEQUENCE [LARGE SCALE GENOMIC DNA]</scope>
</reference>
<keyword evidence="2" id="KW-1185">Reference proteome</keyword>
<proteinExistence type="inferred from homology"/>
<dbReference type="PROSITE" id="PS50891">
    <property type="entry name" value="LOB"/>
    <property type="match status" value="1"/>
</dbReference>
<dbReference type="STRING" id="4097.A0A1S4BMX7"/>
<dbReference type="GeneID" id="107809997"/>
<dbReference type="InterPro" id="IPR004883">
    <property type="entry name" value="LOB"/>
</dbReference>
<evidence type="ECO:0000313" key="2">
    <source>
        <dbReference type="Proteomes" id="UP000790787"/>
    </source>
</evidence>
<dbReference type="Pfam" id="PF03195">
    <property type="entry name" value="LOB"/>
    <property type="match status" value="1"/>
</dbReference>
<dbReference type="AlphaFoldDB" id="A0A1S4BMX7"/>
<dbReference type="PANTHER" id="PTHR31301:SF130">
    <property type="entry name" value="LOB DOMAIN-CONTAINING PROTEIN 27-LIKE"/>
    <property type="match status" value="1"/>
</dbReference>
<dbReference type="GO" id="GO:0005634">
    <property type="term" value="C:nucleus"/>
    <property type="evidence" value="ECO:0000318"/>
    <property type="project" value="GO_Central"/>
</dbReference>
<name>A0A1S4BMX7_TOBAC</name>
<dbReference type="GO" id="GO:0001216">
    <property type="term" value="F:DNA-binding transcription activator activity"/>
    <property type="evidence" value="ECO:0000318"/>
    <property type="project" value="GO_Central"/>
</dbReference>
<dbReference type="OrthoDB" id="1893065at2759"/>
<evidence type="ECO:0000256" key="1">
    <source>
        <dbReference type="ARBA" id="ARBA00005474"/>
    </source>
</evidence>
<gene>
    <name evidence="3" type="primary">LOC107809997</name>
</gene>
<dbReference type="GO" id="GO:0006355">
    <property type="term" value="P:regulation of DNA-templated transcription"/>
    <property type="evidence" value="ECO:0000318"/>
    <property type="project" value="GO_Central"/>
</dbReference>
<dbReference type="RefSeq" id="XP_016490202.1">
    <property type="nucleotide sequence ID" value="XM_016634716.1"/>
</dbReference>
<accession>A0A1S4BMX7</accession>
<dbReference type="KEGG" id="nta:107809997"/>
<organism evidence="2 3">
    <name type="scientific">Nicotiana tabacum</name>
    <name type="common">Common tobacco</name>
    <dbReference type="NCBI Taxonomy" id="4097"/>
    <lineage>
        <taxon>Eukaryota</taxon>
        <taxon>Viridiplantae</taxon>
        <taxon>Streptophyta</taxon>
        <taxon>Embryophyta</taxon>
        <taxon>Tracheophyta</taxon>
        <taxon>Spermatophyta</taxon>
        <taxon>Magnoliopsida</taxon>
        <taxon>eudicotyledons</taxon>
        <taxon>Gunneridae</taxon>
        <taxon>Pentapetalae</taxon>
        <taxon>asterids</taxon>
        <taxon>lamiids</taxon>
        <taxon>Solanales</taxon>
        <taxon>Solanaceae</taxon>
        <taxon>Nicotianoideae</taxon>
        <taxon>Nicotianeae</taxon>
        <taxon>Nicotiana</taxon>
    </lineage>
</organism>
<protein>
    <submittedName>
        <fullName evidence="3">LOB domain-containing protein 24-like</fullName>
    </submittedName>
</protein>
<dbReference type="RefSeq" id="XP_016490202.2">
    <property type="nucleotide sequence ID" value="XM_016634716.2"/>
</dbReference>
<dbReference type="PANTHER" id="PTHR31301">
    <property type="entry name" value="LOB DOMAIN-CONTAINING PROTEIN 4-RELATED"/>
    <property type="match status" value="1"/>
</dbReference>
<comment type="similarity">
    <text evidence="1">Belongs to the LOB domain-containing protein family.</text>
</comment>